<dbReference type="OrthoDB" id="3838338at2759"/>
<sequence>MRWLMNDNTCPFCRSLADEVHITRNPENIKHEASLALKKLGMFCQDDAMKKQLEHLMRYPCPRCDKELLTLKALKEHVSSTHRSNFCMVCARNASQFSDEYALFNASELNRHMNSRHRRCEFCKWTFYSPDDLANHCRKEHESCFICDKRDPTRPQYFANYEKLEEHFQKEHYACMVPECINDKFVVFADRVELQAHMASEHPALIGKYFRGVNLAEMAASAPKGGAKPSEQESKELAQRRYSERLKIYANHDQEKIQKILDANSTFENKNVPTAAFISSYNNVLDVPDDQITVLLKEFSKITVANNKKTQELSNALAHRMGAASAAAATGQEPAQPGPSSRPGSSSTPKPPVLGGWTNSRVTGAINVKELPRLGERKRADYLSKPSTVVKPQIPGSSLPRLGAKPKKSATGLIGGGGPQTRLPALGSRSDRILLNEQLRSGSVSPAPTSSSAASSPSISRSSTPRGSGVDLTSLPRLPGAKKSEGKKGPTKVLRIV</sequence>
<dbReference type="GeneID" id="36516299"/>
<feature type="region of interest" description="Disordered" evidence="1">
    <location>
        <begin position="377"/>
        <end position="497"/>
    </location>
</feature>
<dbReference type="RefSeq" id="XP_024664876.1">
    <property type="nucleotide sequence ID" value="XM_024809108.1"/>
</dbReference>
<evidence type="ECO:0000259" key="2">
    <source>
        <dbReference type="PROSITE" id="PS00028"/>
    </source>
</evidence>
<dbReference type="GO" id="GO:0043022">
    <property type="term" value="F:ribosome binding"/>
    <property type="evidence" value="ECO:0007669"/>
    <property type="project" value="TreeGrafter"/>
</dbReference>
<feature type="region of interest" description="Disordered" evidence="1">
    <location>
        <begin position="323"/>
        <end position="361"/>
    </location>
</feature>
<dbReference type="SMART" id="SM00355">
    <property type="entry name" value="ZnF_C2H2"/>
    <property type="match status" value="5"/>
</dbReference>
<feature type="domain" description="C2H2-type" evidence="2">
    <location>
        <begin position="120"/>
        <end position="141"/>
    </location>
</feature>
<dbReference type="STRING" id="45607.A0A2T0FIV1"/>
<feature type="compositionally biased region" description="Low complexity" evidence="1">
    <location>
        <begin position="440"/>
        <end position="469"/>
    </location>
</feature>
<organism evidence="3 4">
    <name type="scientific">Wickerhamiella sorbophila</name>
    <dbReference type="NCBI Taxonomy" id="45607"/>
    <lineage>
        <taxon>Eukaryota</taxon>
        <taxon>Fungi</taxon>
        <taxon>Dikarya</taxon>
        <taxon>Ascomycota</taxon>
        <taxon>Saccharomycotina</taxon>
        <taxon>Dipodascomycetes</taxon>
        <taxon>Dipodascales</taxon>
        <taxon>Trichomonascaceae</taxon>
        <taxon>Wickerhamiella</taxon>
    </lineage>
</organism>
<dbReference type="GO" id="GO:0061630">
    <property type="term" value="F:ubiquitin protein ligase activity"/>
    <property type="evidence" value="ECO:0007669"/>
    <property type="project" value="InterPro"/>
</dbReference>
<proteinExistence type="predicted"/>
<keyword evidence="4" id="KW-1185">Reference proteome</keyword>
<evidence type="ECO:0000313" key="3">
    <source>
        <dbReference type="EMBL" id="PRT54931.1"/>
    </source>
</evidence>
<evidence type="ECO:0000256" key="1">
    <source>
        <dbReference type="SAM" id="MobiDB-lite"/>
    </source>
</evidence>
<dbReference type="InterPro" id="IPR056437">
    <property type="entry name" value="Znf-C2H2_ZNF598/HEL2"/>
</dbReference>
<dbReference type="Pfam" id="PF23230">
    <property type="entry name" value="zf-C2H2_13"/>
    <property type="match status" value="1"/>
</dbReference>
<dbReference type="Proteomes" id="UP000238350">
    <property type="component" value="Unassembled WGS sequence"/>
</dbReference>
<dbReference type="AlphaFoldDB" id="A0A2T0FIV1"/>
<gene>
    <name evidence="3" type="ORF">B9G98_02551</name>
</gene>
<protein>
    <submittedName>
        <fullName evidence="3">E3 ubiquitin-protein ligase hel2</fullName>
    </submittedName>
</protein>
<dbReference type="Pfam" id="PF23202">
    <property type="entry name" value="PAH_ZNF598"/>
    <property type="match status" value="1"/>
</dbReference>
<feature type="domain" description="C2H2-type" evidence="2">
    <location>
        <begin position="61"/>
        <end position="82"/>
    </location>
</feature>
<dbReference type="PANTHER" id="PTHR22938:SF0">
    <property type="entry name" value="E3 UBIQUITIN-PROTEIN LIGASE ZNF598"/>
    <property type="match status" value="1"/>
</dbReference>
<dbReference type="GO" id="GO:0016567">
    <property type="term" value="P:protein ubiquitination"/>
    <property type="evidence" value="ECO:0007669"/>
    <property type="project" value="TreeGrafter"/>
</dbReference>
<dbReference type="InterPro" id="IPR013087">
    <property type="entry name" value="Znf_C2H2_type"/>
</dbReference>
<accession>A0A2T0FIV1</accession>
<comment type="caution">
    <text evidence="3">The sequence shown here is derived from an EMBL/GenBank/DDBJ whole genome shotgun (WGS) entry which is preliminary data.</text>
</comment>
<dbReference type="InterPro" id="IPR057634">
    <property type="entry name" value="PAH_ZNF598/HEL2"/>
</dbReference>
<feature type="compositionally biased region" description="Low complexity" evidence="1">
    <location>
        <begin position="323"/>
        <end position="348"/>
    </location>
</feature>
<name>A0A2T0FIV1_9ASCO</name>
<dbReference type="EMBL" id="NDIQ01000021">
    <property type="protein sequence ID" value="PRT54931.1"/>
    <property type="molecule type" value="Genomic_DNA"/>
</dbReference>
<dbReference type="PROSITE" id="PS00028">
    <property type="entry name" value="ZINC_FINGER_C2H2_1"/>
    <property type="match status" value="2"/>
</dbReference>
<dbReference type="GO" id="GO:0072344">
    <property type="term" value="P:rescue of stalled ribosome"/>
    <property type="evidence" value="ECO:0007669"/>
    <property type="project" value="InterPro"/>
</dbReference>
<dbReference type="PANTHER" id="PTHR22938">
    <property type="entry name" value="ZINC FINGER PROTEIN 598"/>
    <property type="match status" value="1"/>
</dbReference>
<dbReference type="InterPro" id="IPR044288">
    <property type="entry name" value="ZNF598/HEL2"/>
</dbReference>
<reference evidence="3 4" key="1">
    <citation type="submission" date="2017-04" db="EMBL/GenBank/DDBJ databases">
        <title>Genome sequencing of [Candida] sorbophila.</title>
        <authorList>
            <person name="Ahn J.O."/>
        </authorList>
    </citation>
    <scope>NUCLEOTIDE SEQUENCE [LARGE SCALE GENOMIC DNA]</scope>
    <source>
        <strain evidence="3 4">DS02</strain>
    </source>
</reference>
<evidence type="ECO:0000313" key="4">
    <source>
        <dbReference type="Proteomes" id="UP000238350"/>
    </source>
</evidence>